<keyword evidence="9" id="KW-0645">Protease</keyword>
<accession>A0A9D2HMW8</accession>
<dbReference type="InterPro" id="IPR050130">
    <property type="entry name" value="ClpA_ClpB"/>
</dbReference>
<dbReference type="InterPro" id="IPR041546">
    <property type="entry name" value="ClpA/ClpB_AAA_lid"/>
</dbReference>
<dbReference type="InterPro" id="IPR004176">
    <property type="entry name" value="Clp_R_N"/>
</dbReference>
<evidence type="ECO:0000256" key="6">
    <source>
        <dbReference type="RuleBase" id="RU004432"/>
    </source>
</evidence>
<dbReference type="Pfam" id="PF07724">
    <property type="entry name" value="AAA_2"/>
    <property type="match status" value="1"/>
</dbReference>
<dbReference type="Pfam" id="PF10431">
    <property type="entry name" value="ClpB_D2-small"/>
    <property type="match status" value="1"/>
</dbReference>
<sequence length="826" mass="90407">MLSQEVQEVLKVAIMEVQERRHEMLTVEHILYGMTATARGCLVLEGSGADVELLREQLEHFFQTEMESVRPANQPEIIQTPGVQRLLERALTHIRSAGRQSVDVGDILVSLMEEEGSYAVYYLRKQGVERLDVLTFISHGLEDGSGSRGVRENAGADEEGREADDPLARYTTDLTARAAAGGIDPLIGREAELDRAIEVLCRRRKNNPLFVGEPGVGKTALAEGLALRIHEGNVPPRFREARLFALDMGLVLAGTRYRGDFEQRLKKIMDALKALPQAILFIDELHTIVGAGATSGGSMDASNLLKPLLASGDLRCIGSTTHEEYRNHLEKDRALVRRFQRIDVREPGIEDCVTILEGLQKHYADFHQVRYGKPVLRAMVELSSRHVRERLLPDKAIDVMDEAGAAVRLRQAGEGGKRPVVTIRDVERIVARMAGIPQRSLSGGEKDRLRHLERDLNARVFGQEAAISLVTRAILRSRAGLGQAGRPAGAFLFYGPTGVGKTEVARALAQCLGVDFLRYDMSEYMEKHAVSRLIGAPPGYVGFDQGGLLTEAVRKSPHSVVLLDEMEKAHPDIFNVLLQVMDYGTLTDTTGRKTDFSHVVLIMTSNAGAFEMSANSLGFGAPRPVRTDAGQDEGGGSGGDAAARKARRALEQLFTPEFRNRLDALVPFAGLTQPMMLRIVDKFVKEIAQGLAERQVNLALSEEARQHLAEKGFDPRMGARPLRRLLRDELEDPLAQELLFGGLQKGGEAVLVLRDGTLRLDVGRQGTAASAAAPKSTDKTSAKATGKTANKAADKTAGRTAPRRAPAGRGKRKDGQDTSHERRTRG</sequence>
<dbReference type="SMART" id="SM00382">
    <property type="entry name" value="AAA"/>
    <property type="match status" value="2"/>
</dbReference>
<dbReference type="PRINTS" id="PR00300">
    <property type="entry name" value="CLPPROTEASEA"/>
</dbReference>
<proteinExistence type="inferred from homology"/>
<gene>
    <name evidence="9" type="primary">clpA</name>
    <name evidence="9" type="ORF">H9784_06355</name>
</gene>
<dbReference type="GO" id="GO:0016887">
    <property type="term" value="F:ATP hydrolysis activity"/>
    <property type="evidence" value="ECO:0007669"/>
    <property type="project" value="InterPro"/>
</dbReference>
<dbReference type="SUPFAM" id="SSF52540">
    <property type="entry name" value="P-loop containing nucleoside triphosphate hydrolases"/>
    <property type="match status" value="2"/>
</dbReference>
<dbReference type="GO" id="GO:0005524">
    <property type="term" value="F:ATP binding"/>
    <property type="evidence" value="ECO:0007669"/>
    <property type="project" value="UniProtKB-KW"/>
</dbReference>
<evidence type="ECO:0000256" key="2">
    <source>
        <dbReference type="ARBA" id="ARBA00022741"/>
    </source>
</evidence>
<dbReference type="AlphaFoldDB" id="A0A9D2HMW8"/>
<feature type="region of interest" description="Disordered" evidence="7">
    <location>
        <begin position="623"/>
        <end position="642"/>
    </location>
</feature>
<evidence type="ECO:0000256" key="7">
    <source>
        <dbReference type="SAM" id="MobiDB-lite"/>
    </source>
</evidence>
<dbReference type="GO" id="GO:0043335">
    <property type="term" value="P:protein unfolding"/>
    <property type="evidence" value="ECO:0007669"/>
    <property type="project" value="InterPro"/>
</dbReference>
<feature type="compositionally biased region" description="Low complexity" evidence="7">
    <location>
        <begin position="782"/>
        <end position="791"/>
    </location>
</feature>
<comment type="similarity">
    <text evidence="6">Belongs to the ClpA/ClpB family.</text>
</comment>
<evidence type="ECO:0000256" key="5">
    <source>
        <dbReference type="PROSITE-ProRule" id="PRU01251"/>
    </source>
</evidence>
<name>A0A9D2HMW8_9BACT</name>
<dbReference type="CDD" id="cd00009">
    <property type="entry name" value="AAA"/>
    <property type="match status" value="1"/>
</dbReference>
<dbReference type="InterPro" id="IPR036628">
    <property type="entry name" value="Clp_N_dom_sf"/>
</dbReference>
<dbReference type="Pfam" id="PF02861">
    <property type="entry name" value="Clp_N"/>
    <property type="match status" value="1"/>
</dbReference>
<evidence type="ECO:0000256" key="1">
    <source>
        <dbReference type="ARBA" id="ARBA00022737"/>
    </source>
</evidence>
<dbReference type="GO" id="GO:0008233">
    <property type="term" value="F:peptidase activity"/>
    <property type="evidence" value="ECO:0007669"/>
    <property type="project" value="UniProtKB-KW"/>
</dbReference>
<feature type="region of interest" description="Disordered" evidence="7">
    <location>
        <begin position="143"/>
        <end position="165"/>
    </location>
</feature>
<evidence type="ECO:0000259" key="8">
    <source>
        <dbReference type="PROSITE" id="PS51903"/>
    </source>
</evidence>
<dbReference type="InterPro" id="IPR027417">
    <property type="entry name" value="P-loop_NTPase"/>
</dbReference>
<keyword evidence="9" id="KW-0378">Hydrolase</keyword>
<dbReference type="Gene3D" id="3.40.50.300">
    <property type="entry name" value="P-loop containing nucleotide triphosphate hydrolases"/>
    <property type="match status" value="2"/>
</dbReference>
<dbReference type="GO" id="GO:0006508">
    <property type="term" value="P:proteolysis"/>
    <property type="evidence" value="ECO:0007669"/>
    <property type="project" value="UniProtKB-KW"/>
</dbReference>
<keyword evidence="4 6" id="KW-0143">Chaperone</keyword>
<evidence type="ECO:0000313" key="9">
    <source>
        <dbReference type="EMBL" id="HJA79172.1"/>
    </source>
</evidence>
<dbReference type="InterPro" id="IPR028299">
    <property type="entry name" value="ClpA/B_CS2"/>
</dbReference>
<feature type="compositionally biased region" description="Low complexity" evidence="7">
    <location>
        <begin position="798"/>
        <end position="808"/>
    </location>
</feature>
<dbReference type="InterPro" id="IPR018368">
    <property type="entry name" value="ClpA/B_CS1"/>
</dbReference>
<evidence type="ECO:0000256" key="3">
    <source>
        <dbReference type="ARBA" id="ARBA00022840"/>
    </source>
</evidence>
<dbReference type="PROSITE" id="PS51903">
    <property type="entry name" value="CLP_R"/>
    <property type="match status" value="1"/>
</dbReference>
<dbReference type="EMBL" id="DWZD01000040">
    <property type="protein sequence ID" value="HJA79172.1"/>
    <property type="molecule type" value="Genomic_DNA"/>
</dbReference>
<dbReference type="NCBIfam" id="TIGR02639">
    <property type="entry name" value="ClpA"/>
    <property type="match status" value="1"/>
</dbReference>
<dbReference type="CDD" id="cd19499">
    <property type="entry name" value="RecA-like_ClpB_Hsp104-like"/>
    <property type="match status" value="1"/>
</dbReference>
<feature type="compositionally biased region" description="Low complexity" evidence="7">
    <location>
        <begin position="766"/>
        <end position="775"/>
    </location>
</feature>
<feature type="compositionally biased region" description="Basic and acidic residues" evidence="7">
    <location>
        <begin position="813"/>
        <end position="826"/>
    </location>
</feature>
<dbReference type="PROSITE" id="PS00870">
    <property type="entry name" value="CLPAB_1"/>
    <property type="match status" value="1"/>
</dbReference>
<dbReference type="Pfam" id="PF17871">
    <property type="entry name" value="AAA_lid_9"/>
    <property type="match status" value="1"/>
</dbReference>
<keyword evidence="1 5" id="KW-0677">Repeat</keyword>
<feature type="region of interest" description="Disordered" evidence="7">
    <location>
        <begin position="766"/>
        <end position="826"/>
    </location>
</feature>
<dbReference type="SMART" id="SM01086">
    <property type="entry name" value="ClpB_D2-small"/>
    <property type="match status" value="1"/>
</dbReference>
<dbReference type="Gene3D" id="1.10.1780.10">
    <property type="entry name" value="Clp, N-terminal domain"/>
    <property type="match status" value="1"/>
</dbReference>
<protein>
    <submittedName>
        <fullName evidence="9">ATP-dependent Clp protease ATP-binding subunit ClpA</fullName>
    </submittedName>
</protein>
<organism evidence="9 10">
    <name type="scientific">Candidatus Desulfovibrio intestinavium</name>
    <dbReference type="NCBI Taxonomy" id="2838534"/>
    <lineage>
        <taxon>Bacteria</taxon>
        <taxon>Pseudomonadati</taxon>
        <taxon>Thermodesulfobacteriota</taxon>
        <taxon>Desulfovibrionia</taxon>
        <taxon>Desulfovibrionales</taxon>
        <taxon>Desulfovibrionaceae</taxon>
        <taxon>Desulfovibrio</taxon>
    </lineage>
</organism>
<dbReference type="SUPFAM" id="SSF81923">
    <property type="entry name" value="Double Clp-N motif"/>
    <property type="match status" value="1"/>
</dbReference>
<dbReference type="InterPro" id="IPR003959">
    <property type="entry name" value="ATPase_AAA_core"/>
</dbReference>
<dbReference type="PANTHER" id="PTHR11638:SF111">
    <property type="entry name" value="ATP-DEPENDENT CLP PROTEASE ATP-BINDING SUBUNIT CLPA"/>
    <property type="match status" value="1"/>
</dbReference>
<reference evidence="9" key="2">
    <citation type="submission" date="2021-04" db="EMBL/GenBank/DDBJ databases">
        <authorList>
            <person name="Gilroy R."/>
        </authorList>
    </citation>
    <scope>NUCLEOTIDE SEQUENCE</scope>
    <source>
        <strain evidence="9">5032</strain>
    </source>
</reference>
<dbReference type="Pfam" id="PF00004">
    <property type="entry name" value="AAA"/>
    <property type="match status" value="1"/>
</dbReference>
<dbReference type="GO" id="GO:0034605">
    <property type="term" value="P:cellular response to heat"/>
    <property type="evidence" value="ECO:0007669"/>
    <property type="project" value="TreeGrafter"/>
</dbReference>
<dbReference type="InterPro" id="IPR013461">
    <property type="entry name" value="ClpA"/>
</dbReference>
<dbReference type="InterPro" id="IPR019489">
    <property type="entry name" value="Clp_ATPase_C"/>
</dbReference>
<evidence type="ECO:0000313" key="10">
    <source>
        <dbReference type="Proteomes" id="UP000823821"/>
    </source>
</evidence>
<keyword evidence="3 6" id="KW-0067">ATP-binding</keyword>
<dbReference type="Gene3D" id="1.10.8.60">
    <property type="match status" value="2"/>
</dbReference>
<feature type="domain" description="Clp R" evidence="8">
    <location>
        <begin position="1"/>
        <end position="144"/>
    </location>
</feature>
<dbReference type="GO" id="GO:0005737">
    <property type="term" value="C:cytoplasm"/>
    <property type="evidence" value="ECO:0007669"/>
    <property type="project" value="TreeGrafter"/>
</dbReference>
<dbReference type="Proteomes" id="UP000823821">
    <property type="component" value="Unassembled WGS sequence"/>
</dbReference>
<keyword evidence="2 6" id="KW-0547">Nucleotide-binding</keyword>
<dbReference type="InterPro" id="IPR003593">
    <property type="entry name" value="AAA+_ATPase"/>
</dbReference>
<evidence type="ECO:0000256" key="4">
    <source>
        <dbReference type="ARBA" id="ARBA00023186"/>
    </source>
</evidence>
<dbReference type="PROSITE" id="PS00871">
    <property type="entry name" value="CLPAB_2"/>
    <property type="match status" value="1"/>
</dbReference>
<reference evidence="9" key="1">
    <citation type="journal article" date="2021" name="PeerJ">
        <title>Extensive microbial diversity within the chicken gut microbiome revealed by metagenomics and culture.</title>
        <authorList>
            <person name="Gilroy R."/>
            <person name="Ravi A."/>
            <person name="Getino M."/>
            <person name="Pursley I."/>
            <person name="Horton D.L."/>
            <person name="Alikhan N.F."/>
            <person name="Baker D."/>
            <person name="Gharbi K."/>
            <person name="Hall N."/>
            <person name="Watson M."/>
            <person name="Adriaenssens E.M."/>
            <person name="Foster-Nyarko E."/>
            <person name="Jarju S."/>
            <person name="Secka A."/>
            <person name="Antonio M."/>
            <person name="Oren A."/>
            <person name="Chaudhuri R.R."/>
            <person name="La Ragione R."/>
            <person name="Hildebrand F."/>
            <person name="Pallen M.J."/>
        </authorList>
    </citation>
    <scope>NUCLEOTIDE SEQUENCE</scope>
    <source>
        <strain evidence="9">5032</strain>
    </source>
</reference>
<comment type="caution">
    <text evidence="9">The sequence shown here is derived from an EMBL/GenBank/DDBJ whole genome shotgun (WGS) entry which is preliminary data.</text>
</comment>
<dbReference type="InterPro" id="IPR001270">
    <property type="entry name" value="ClpA/B"/>
</dbReference>
<dbReference type="PANTHER" id="PTHR11638">
    <property type="entry name" value="ATP-DEPENDENT CLP PROTEASE"/>
    <property type="match status" value="1"/>
</dbReference>